<dbReference type="AlphaFoldDB" id="A0A323T933"/>
<protein>
    <recommendedName>
        <fullName evidence="2">VanZ-like domain-containing protein</fullName>
    </recommendedName>
</protein>
<dbReference type="Proteomes" id="UP000248214">
    <property type="component" value="Unassembled WGS sequence"/>
</dbReference>
<name>A0A323T933_9BACI</name>
<evidence type="ECO:0000313" key="4">
    <source>
        <dbReference type="Proteomes" id="UP000248214"/>
    </source>
</evidence>
<dbReference type="InterPro" id="IPR006976">
    <property type="entry name" value="VanZ-like"/>
</dbReference>
<dbReference type="EMBL" id="PDOD01000006">
    <property type="protein sequence ID" value="PYZ91730.1"/>
    <property type="molecule type" value="Genomic_DNA"/>
</dbReference>
<evidence type="ECO:0000256" key="1">
    <source>
        <dbReference type="SAM" id="Phobius"/>
    </source>
</evidence>
<comment type="caution">
    <text evidence="3">The sequence shown here is derived from an EMBL/GenBank/DDBJ whole genome shotgun (WGS) entry which is preliminary data.</text>
</comment>
<keyword evidence="4" id="KW-1185">Reference proteome</keyword>
<evidence type="ECO:0000259" key="2">
    <source>
        <dbReference type="Pfam" id="PF04892"/>
    </source>
</evidence>
<sequence>MKFIKFFVINLLPIVIVMSTIFIASSQSSDQQDISPVLDRVSDESSLRGIAASVKERIDGVADRVIALAINHPSIVLVSFTVMAILIAVLFFRLVHSPDSTVKKVLKSIIYSGIMFMFMATAVFAVKSDSVIEVIRNQLSLDQIRTLLTRIDFTYAGSTVNLQSHGVDGLMEFFLRKGAHFFLFALLGFFVFLALFKLTRRSLSSFIIAMIVVIAYAALDEYRQTFIPSRSGLIEDVILDTAGGLFGATMGWLKKLISRSLR</sequence>
<organism evidence="3 4">
    <name type="scientific">Salipaludibacillus keqinensis</name>
    <dbReference type="NCBI Taxonomy" id="2045207"/>
    <lineage>
        <taxon>Bacteria</taxon>
        <taxon>Bacillati</taxon>
        <taxon>Bacillota</taxon>
        <taxon>Bacilli</taxon>
        <taxon>Bacillales</taxon>
        <taxon>Bacillaceae</taxon>
    </lineage>
</organism>
<evidence type="ECO:0000313" key="3">
    <source>
        <dbReference type="EMBL" id="PYZ91730.1"/>
    </source>
</evidence>
<accession>A0A323T933</accession>
<feature type="transmembrane region" description="Helical" evidence="1">
    <location>
        <begin position="203"/>
        <end position="219"/>
    </location>
</feature>
<dbReference type="OrthoDB" id="291892at2"/>
<gene>
    <name evidence="3" type="ORF">CR194_19100</name>
</gene>
<feature type="transmembrane region" description="Helical" evidence="1">
    <location>
        <begin position="75"/>
        <end position="96"/>
    </location>
</feature>
<keyword evidence="1" id="KW-1133">Transmembrane helix</keyword>
<dbReference type="Pfam" id="PF04892">
    <property type="entry name" value="VanZ"/>
    <property type="match status" value="1"/>
</dbReference>
<reference evidence="3 4" key="1">
    <citation type="submission" date="2017-10" db="EMBL/GenBank/DDBJ databases">
        <title>Bacillus sp. nov., a halophilic bacterium isolated from a Keqin Lake.</title>
        <authorList>
            <person name="Wang H."/>
        </authorList>
    </citation>
    <scope>NUCLEOTIDE SEQUENCE [LARGE SCALE GENOMIC DNA]</scope>
    <source>
        <strain evidence="3 4">KQ-12</strain>
    </source>
</reference>
<feature type="domain" description="VanZ-like" evidence="2">
    <location>
        <begin position="120"/>
        <end position="252"/>
    </location>
</feature>
<dbReference type="NCBIfam" id="NF037970">
    <property type="entry name" value="vanZ_1"/>
    <property type="match status" value="1"/>
</dbReference>
<keyword evidence="1" id="KW-0472">Membrane</keyword>
<feature type="transmembrane region" description="Helical" evidence="1">
    <location>
        <begin position="108"/>
        <end position="126"/>
    </location>
</feature>
<dbReference type="RefSeq" id="WP_110612060.1">
    <property type="nucleotide sequence ID" value="NZ_PDOD01000006.1"/>
</dbReference>
<keyword evidence="1" id="KW-0812">Transmembrane</keyword>
<feature type="transmembrane region" description="Helical" evidence="1">
    <location>
        <begin position="7"/>
        <end position="25"/>
    </location>
</feature>
<feature type="transmembrane region" description="Helical" evidence="1">
    <location>
        <begin position="178"/>
        <end position="196"/>
    </location>
</feature>
<proteinExistence type="predicted"/>